<feature type="transmembrane region" description="Helical" evidence="12">
    <location>
        <begin position="41"/>
        <end position="57"/>
    </location>
</feature>
<feature type="transmembrane region" description="Helical" evidence="12">
    <location>
        <begin position="77"/>
        <end position="96"/>
    </location>
</feature>
<dbReference type="GO" id="GO:0016760">
    <property type="term" value="F:cellulose synthase (UDP-forming) activity"/>
    <property type="evidence" value="ECO:0007669"/>
    <property type="project" value="UniProtKB-EC"/>
</dbReference>
<dbReference type="STRING" id="82633.GCA_000974605_04856"/>
<evidence type="ECO:0000256" key="5">
    <source>
        <dbReference type="ARBA" id="ARBA00022676"/>
    </source>
</evidence>
<dbReference type="Pfam" id="PF00535">
    <property type="entry name" value="Glycos_transf_2"/>
    <property type="match status" value="1"/>
</dbReference>
<keyword evidence="8" id="KW-0135">Cellulose biosynthesis</keyword>
<dbReference type="AlphaFoldDB" id="A0A2N5C647"/>
<feature type="domain" description="Glycosyltransferase 2-like" evidence="13">
    <location>
        <begin position="124"/>
        <end position="295"/>
    </location>
</feature>
<dbReference type="GO" id="GO:0005886">
    <property type="term" value="C:plasma membrane"/>
    <property type="evidence" value="ECO:0007669"/>
    <property type="project" value="UniProtKB-SubCell"/>
</dbReference>
<evidence type="ECO:0000259" key="14">
    <source>
        <dbReference type="Pfam" id="PF07238"/>
    </source>
</evidence>
<dbReference type="InterPro" id="IPR003919">
    <property type="entry name" value="Cell_synth_A"/>
</dbReference>
<dbReference type="EMBL" id="PJRP01000016">
    <property type="protein sequence ID" value="PLP97696.1"/>
    <property type="molecule type" value="Genomic_DNA"/>
</dbReference>
<dbReference type="PANTHER" id="PTHR43867:SF2">
    <property type="entry name" value="CELLULOSE SYNTHASE CATALYTIC SUBUNIT A [UDP-FORMING]"/>
    <property type="match status" value="1"/>
</dbReference>
<evidence type="ECO:0000256" key="10">
    <source>
        <dbReference type="ARBA" id="ARBA00023136"/>
    </source>
</evidence>
<comment type="catalytic activity">
    <reaction evidence="11">
        <text>[(1-&gt;4)-beta-D-glucosyl](n) + UDP-alpha-D-glucose = [(1-&gt;4)-beta-D-glucosyl](n+1) + UDP + H(+)</text>
        <dbReference type="Rhea" id="RHEA:19929"/>
        <dbReference type="Rhea" id="RHEA-COMP:10033"/>
        <dbReference type="Rhea" id="RHEA-COMP:10034"/>
        <dbReference type="ChEBI" id="CHEBI:15378"/>
        <dbReference type="ChEBI" id="CHEBI:18246"/>
        <dbReference type="ChEBI" id="CHEBI:58223"/>
        <dbReference type="ChEBI" id="CHEBI:58885"/>
        <dbReference type="EC" id="2.4.1.12"/>
    </reaction>
</comment>
<name>A0A2N5C647_9BURK</name>
<keyword evidence="7 12" id="KW-0812">Transmembrane</keyword>
<evidence type="ECO:0000313" key="16">
    <source>
        <dbReference type="Proteomes" id="UP000234341"/>
    </source>
</evidence>
<dbReference type="Gene3D" id="3.90.550.10">
    <property type="entry name" value="Spore Coat Polysaccharide Biosynthesis Protein SpsA, Chain A"/>
    <property type="match status" value="1"/>
</dbReference>
<dbReference type="Proteomes" id="UP000234341">
    <property type="component" value="Unassembled WGS sequence"/>
</dbReference>
<evidence type="ECO:0000256" key="6">
    <source>
        <dbReference type="ARBA" id="ARBA00022679"/>
    </source>
</evidence>
<dbReference type="RefSeq" id="WP_101684410.1">
    <property type="nucleotide sequence ID" value="NZ_PJRP01000016.1"/>
</dbReference>
<dbReference type="InterPro" id="IPR001173">
    <property type="entry name" value="Glyco_trans_2-like"/>
</dbReference>
<dbReference type="GO" id="GO:0006011">
    <property type="term" value="P:UDP-alpha-D-glucose metabolic process"/>
    <property type="evidence" value="ECO:0007669"/>
    <property type="project" value="InterPro"/>
</dbReference>
<dbReference type="InterPro" id="IPR029044">
    <property type="entry name" value="Nucleotide-diphossugar_trans"/>
</dbReference>
<dbReference type="PANTHER" id="PTHR43867">
    <property type="entry name" value="CELLULOSE SYNTHASE CATALYTIC SUBUNIT A [UDP-FORMING]"/>
    <property type="match status" value="1"/>
</dbReference>
<accession>A0A2N5C647</accession>
<evidence type="ECO:0000256" key="9">
    <source>
        <dbReference type="ARBA" id="ARBA00022989"/>
    </source>
</evidence>
<feature type="transmembrane region" description="Helical" evidence="12">
    <location>
        <begin position="378"/>
        <end position="400"/>
    </location>
</feature>
<reference evidence="15 16" key="1">
    <citation type="submission" date="2017-12" db="EMBL/GenBank/DDBJ databases">
        <title>Genome sequence of the active heterotrophic nitrifier-denitrifier, Cupriavidus pauculus UM1.</title>
        <authorList>
            <person name="Putonti C."/>
            <person name="Castignetti D."/>
        </authorList>
    </citation>
    <scope>NUCLEOTIDE SEQUENCE [LARGE SCALE GENOMIC DNA]</scope>
    <source>
        <strain evidence="15 16">UM1</strain>
    </source>
</reference>
<comment type="caution">
    <text evidence="15">The sequence shown here is derived from an EMBL/GenBank/DDBJ whole genome shotgun (WGS) entry which is preliminary data.</text>
</comment>
<evidence type="ECO:0000313" key="15">
    <source>
        <dbReference type="EMBL" id="PLP97696.1"/>
    </source>
</evidence>
<evidence type="ECO:0000259" key="13">
    <source>
        <dbReference type="Pfam" id="PF00535"/>
    </source>
</evidence>
<keyword evidence="9 12" id="KW-1133">Transmembrane helix</keyword>
<dbReference type="SUPFAM" id="SSF53448">
    <property type="entry name" value="Nucleotide-diphospho-sugar transferases"/>
    <property type="match status" value="1"/>
</dbReference>
<dbReference type="InterPro" id="IPR050321">
    <property type="entry name" value="Glycosyltr_2/OpgH_subfam"/>
</dbReference>
<keyword evidence="10 12" id="KW-0472">Membrane</keyword>
<sequence length="662" mass="73838">MPAASFASFLDSSMLVQINAGALLVTVLCLRGNRQRAADRWLFGLAASVLLIVYYIWRVTETLPDWRMEFPSIWAHAFLGFETLTILYTLISIVTLTRTTDHSADADAGEQRLRGDRDAPGVDIFIATYNEGLDVLEKTIIAAKAIDYPNFRVWVLDDTRRDWLRAFCRQVGVNYVTRPDNTHAKAGNLNNGLFHSAQGDGGAPYIMVLDADFAPNRNILLRIVGLFDDPRVGVVQTPQFYYNADPIQYNLRSTECWVDEQRAFFDVMQPAKDAWDTAFCIGTSFVVRREALGHIGGFPTGTVTEDIHLTYKLMPFGYVTRWLNERLSVGLSAEGLPEYISQRSRWGLGTIQVALTADGPMRGRGYTLRQRLHYVHGLLHWLSRPFTLMLLAGPLLYWFFNVPTLYGDPMQFLAYGVPALLLYWAYSIWITDSRAMPVFTEVTQIVAAMAVTATLASAMFKPFGRPFKVTNKGLDRSKLTVHGKFAVLYGALFFLSAMGLARAVAADGNAPGTIFNVAWTLVSMVLYLASLLVCFELPRPRKEERFPFRVAGRLQFYGTDGISREVDGVTRDLSCNGVALESHSGTRVEPGAVGAFWLAPLGWVPCRVARTDGQLIGISLVPDMAARHRLIRLLFSEPPHNIARRGLPGTAIVQLLRRAFTG</sequence>
<feature type="transmembrane region" description="Helical" evidence="12">
    <location>
        <begin position="486"/>
        <end position="505"/>
    </location>
</feature>
<dbReference type="GO" id="GO:0035438">
    <property type="term" value="F:cyclic-di-GMP binding"/>
    <property type="evidence" value="ECO:0007669"/>
    <property type="project" value="InterPro"/>
</dbReference>
<protein>
    <recommendedName>
        <fullName evidence="2">cellulose synthase (UDP-forming)</fullName>
        <ecNumber evidence="2">2.4.1.12</ecNumber>
    </recommendedName>
</protein>
<evidence type="ECO:0000256" key="1">
    <source>
        <dbReference type="ARBA" id="ARBA00004429"/>
    </source>
</evidence>
<keyword evidence="5" id="KW-0328">Glycosyltransferase</keyword>
<keyword evidence="6" id="KW-0808">Transferase</keyword>
<keyword evidence="4" id="KW-0997">Cell inner membrane</keyword>
<evidence type="ECO:0000256" key="11">
    <source>
        <dbReference type="ARBA" id="ARBA00048682"/>
    </source>
</evidence>
<feature type="transmembrane region" description="Helical" evidence="12">
    <location>
        <begin position="412"/>
        <end position="430"/>
    </location>
</feature>
<dbReference type="PRINTS" id="PR01439">
    <property type="entry name" value="CELLSNTHASEA"/>
</dbReference>
<evidence type="ECO:0000256" key="2">
    <source>
        <dbReference type="ARBA" id="ARBA00012539"/>
    </source>
</evidence>
<proteinExistence type="predicted"/>
<evidence type="ECO:0000256" key="7">
    <source>
        <dbReference type="ARBA" id="ARBA00022692"/>
    </source>
</evidence>
<organism evidence="15 16">
    <name type="scientific">Cupriavidus pauculus</name>
    <dbReference type="NCBI Taxonomy" id="82633"/>
    <lineage>
        <taxon>Bacteria</taxon>
        <taxon>Pseudomonadati</taxon>
        <taxon>Pseudomonadota</taxon>
        <taxon>Betaproteobacteria</taxon>
        <taxon>Burkholderiales</taxon>
        <taxon>Burkholderiaceae</taxon>
        <taxon>Cupriavidus</taxon>
    </lineage>
</organism>
<dbReference type="OrthoDB" id="9806824at2"/>
<dbReference type="InterPro" id="IPR009875">
    <property type="entry name" value="PilZ_domain"/>
</dbReference>
<feature type="transmembrane region" description="Helical" evidence="12">
    <location>
        <begin position="6"/>
        <end position="29"/>
    </location>
</feature>
<evidence type="ECO:0000256" key="4">
    <source>
        <dbReference type="ARBA" id="ARBA00022519"/>
    </source>
</evidence>
<dbReference type="CDD" id="cd06421">
    <property type="entry name" value="CESA_CelA_like"/>
    <property type="match status" value="1"/>
</dbReference>
<evidence type="ECO:0000256" key="12">
    <source>
        <dbReference type="SAM" id="Phobius"/>
    </source>
</evidence>
<dbReference type="EC" id="2.4.1.12" evidence="2"/>
<evidence type="ECO:0000256" key="3">
    <source>
        <dbReference type="ARBA" id="ARBA00022475"/>
    </source>
</evidence>
<evidence type="ECO:0000256" key="8">
    <source>
        <dbReference type="ARBA" id="ARBA00022916"/>
    </source>
</evidence>
<dbReference type="Pfam" id="PF07238">
    <property type="entry name" value="PilZ"/>
    <property type="match status" value="1"/>
</dbReference>
<keyword evidence="3" id="KW-1003">Cell membrane</keyword>
<feature type="transmembrane region" description="Helical" evidence="12">
    <location>
        <begin position="517"/>
        <end position="535"/>
    </location>
</feature>
<dbReference type="SUPFAM" id="SSF141371">
    <property type="entry name" value="PilZ domain-like"/>
    <property type="match status" value="1"/>
</dbReference>
<gene>
    <name evidence="15" type="ORF">CYJ10_26490</name>
</gene>
<comment type="subcellular location">
    <subcellularLocation>
        <location evidence="1">Cell inner membrane</location>
        <topology evidence="1">Multi-pass membrane protein</topology>
    </subcellularLocation>
</comment>
<feature type="domain" description="PilZ" evidence="14">
    <location>
        <begin position="541"/>
        <end position="635"/>
    </location>
</feature>
<dbReference type="GO" id="GO:0030244">
    <property type="term" value="P:cellulose biosynthetic process"/>
    <property type="evidence" value="ECO:0007669"/>
    <property type="project" value="UniProtKB-KW"/>
</dbReference>